<gene>
    <name evidence="1" type="ORF">Nepgr_001038</name>
</gene>
<dbReference type="EMBL" id="BSYO01000001">
    <property type="protein sequence ID" value="GMG99198.1"/>
    <property type="molecule type" value="Genomic_DNA"/>
</dbReference>
<name>A0AAD3P7I9_NEPGR</name>
<dbReference type="AlphaFoldDB" id="A0AAD3P7I9"/>
<keyword evidence="2" id="KW-1185">Reference proteome</keyword>
<organism evidence="1 2">
    <name type="scientific">Nepenthes gracilis</name>
    <name type="common">Slender pitcher plant</name>
    <dbReference type="NCBI Taxonomy" id="150966"/>
    <lineage>
        <taxon>Eukaryota</taxon>
        <taxon>Viridiplantae</taxon>
        <taxon>Streptophyta</taxon>
        <taxon>Embryophyta</taxon>
        <taxon>Tracheophyta</taxon>
        <taxon>Spermatophyta</taxon>
        <taxon>Magnoliopsida</taxon>
        <taxon>eudicotyledons</taxon>
        <taxon>Gunneridae</taxon>
        <taxon>Pentapetalae</taxon>
        <taxon>Caryophyllales</taxon>
        <taxon>Nepenthaceae</taxon>
        <taxon>Nepenthes</taxon>
    </lineage>
</organism>
<evidence type="ECO:0000313" key="2">
    <source>
        <dbReference type="Proteomes" id="UP001279734"/>
    </source>
</evidence>
<protein>
    <submittedName>
        <fullName evidence="1">Uncharacterized protein</fullName>
    </submittedName>
</protein>
<proteinExistence type="predicted"/>
<accession>A0AAD3P7I9</accession>
<dbReference type="Proteomes" id="UP001279734">
    <property type="component" value="Unassembled WGS sequence"/>
</dbReference>
<sequence>MAGSSGCWFPLPSPKTPSPLNSPLPLAQHPLLLANPLSPYPLHFLCLQATSDSVPLSPTTFNVGPASEFLLEDESKQEDVTILIASNLPNLGLRALPANPPTAPSPSPADFGGPPSRLGNMVPLRELANVRQSHTKEAASMKGHSNSFATLQSVDATGSFVPTKVFGQEDPSSVIANATRTLETPKYNPNILDRGDDTLVPVH</sequence>
<evidence type="ECO:0000313" key="1">
    <source>
        <dbReference type="EMBL" id="GMG99198.1"/>
    </source>
</evidence>
<comment type="caution">
    <text evidence="1">The sequence shown here is derived from an EMBL/GenBank/DDBJ whole genome shotgun (WGS) entry which is preliminary data.</text>
</comment>
<reference evidence="1" key="1">
    <citation type="submission" date="2023-05" db="EMBL/GenBank/DDBJ databases">
        <title>Nepenthes gracilis genome sequencing.</title>
        <authorList>
            <person name="Fukushima K."/>
        </authorList>
    </citation>
    <scope>NUCLEOTIDE SEQUENCE</scope>
    <source>
        <strain evidence="1">SING2019-196</strain>
    </source>
</reference>